<comment type="similarity">
    <text evidence="1">Belongs to the CapA family.</text>
</comment>
<dbReference type="RefSeq" id="WP_194700454.1">
    <property type="nucleotide sequence ID" value="NZ_JADKNH010000002.1"/>
</dbReference>
<dbReference type="PANTHER" id="PTHR33393">
    <property type="entry name" value="POLYGLUTAMINE SYNTHESIS ACCESSORY PROTEIN RV0574C-RELATED"/>
    <property type="match status" value="1"/>
</dbReference>
<evidence type="ECO:0000259" key="2">
    <source>
        <dbReference type="SMART" id="SM00854"/>
    </source>
</evidence>
<dbReference type="Pfam" id="PF09587">
    <property type="entry name" value="PGA_cap"/>
    <property type="match status" value="1"/>
</dbReference>
<accession>A0ABR9ZP73</accession>
<dbReference type="Gene3D" id="3.60.21.10">
    <property type="match status" value="1"/>
</dbReference>
<evidence type="ECO:0000313" key="4">
    <source>
        <dbReference type="Proteomes" id="UP000614200"/>
    </source>
</evidence>
<sequence>MVKTRPVSLPRDLSFLADGCDEKIKKHVLNLIDKARAEGVWDEPVDMVVDTNDLNFVAYWVGKTQKPILNPRSGFGLREHFEKFKATDFQWNIQGEVMENITMSASGDLMQGKHIETSGDHLYKYVSPLIFGRDLSYANLESTLSKDAPRPMGVEGQGDTPQINITKNQYHTLVKHETHKYDILQISNNHIMDCGFEGADITMDQLRKDHIKYVGAYRNASEVNQTVFTDTKGIKIGWVGHTFSLNGKALPKGKEWMIDVTPFLEVEDPDLTRIEAQIKRAKEDGCDLVAVALHWGIEFELYPHPKQIEFAHRIAEMGADMIIGHHPHIAQPYEIYTPMRDSNVRVPILYSLGNLIPVFSGESTVLSYVANIQISKIKSGDHIRVFVTGMQVTPVAFMEEESEEGTYGVLIPIKDLKNKVWDQETQAYIDTICSQASLIMGDSWR</sequence>
<dbReference type="PANTHER" id="PTHR33393:SF12">
    <property type="entry name" value="CAPSULE BIOSYNTHESIS PROTEIN CAPA"/>
    <property type="match status" value="1"/>
</dbReference>
<dbReference type="SUPFAM" id="SSF56300">
    <property type="entry name" value="Metallo-dependent phosphatases"/>
    <property type="match status" value="1"/>
</dbReference>
<keyword evidence="4" id="KW-1185">Reference proteome</keyword>
<dbReference type="InterPro" id="IPR019079">
    <property type="entry name" value="Capsule_synth_CapA"/>
</dbReference>
<protein>
    <submittedName>
        <fullName evidence="3">CapA family protein</fullName>
    </submittedName>
</protein>
<evidence type="ECO:0000313" key="3">
    <source>
        <dbReference type="EMBL" id="MBF4692214.1"/>
    </source>
</evidence>
<proteinExistence type="inferred from homology"/>
<dbReference type="EMBL" id="JADKNH010000002">
    <property type="protein sequence ID" value="MBF4692214.1"/>
    <property type="molecule type" value="Genomic_DNA"/>
</dbReference>
<dbReference type="InterPro" id="IPR029052">
    <property type="entry name" value="Metallo-depent_PP-like"/>
</dbReference>
<dbReference type="CDD" id="cd07381">
    <property type="entry name" value="MPP_CapA"/>
    <property type="match status" value="1"/>
</dbReference>
<organism evidence="3 4">
    <name type="scientific">Fusibacter ferrireducens</name>
    <dbReference type="NCBI Taxonomy" id="2785058"/>
    <lineage>
        <taxon>Bacteria</taxon>
        <taxon>Bacillati</taxon>
        <taxon>Bacillota</taxon>
        <taxon>Clostridia</taxon>
        <taxon>Eubacteriales</taxon>
        <taxon>Eubacteriales Family XII. Incertae Sedis</taxon>
        <taxon>Fusibacter</taxon>
    </lineage>
</organism>
<reference evidence="3 4" key="1">
    <citation type="submission" date="2020-11" db="EMBL/GenBank/DDBJ databases">
        <title>Fusibacter basophilias sp. nov.</title>
        <authorList>
            <person name="Qiu D."/>
        </authorList>
    </citation>
    <scope>NUCLEOTIDE SEQUENCE [LARGE SCALE GENOMIC DNA]</scope>
    <source>
        <strain evidence="3 4">Q10-2</strain>
    </source>
</reference>
<evidence type="ECO:0000256" key="1">
    <source>
        <dbReference type="ARBA" id="ARBA00005662"/>
    </source>
</evidence>
<feature type="domain" description="Capsule synthesis protein CapA" evidence="2">
    <location>
        <begin position="102"/>
        <end position="359"/>
    </location>
</feature>
<dbReference type="SMART" id="SM00854">
    <property type="entry name" value="PGA_cap"/>
    <property type="match status" value="1"/>
</dbReference>
<name>A0ABR9ZP73_9FIRM</name>
<dbReference type="InterPro" id="IPR052169">
    <property type="entry name" value="CW_Biosynth-Accessory"/>
</dbReference>
<comment type="caution">
    <text evidence="3">The sequence shown here is derived from an EMBL/GenBank/DDBJ whole genome shotgun (WGS) entry which is preliminary data.</text>
</comment>
<dbReference type="Proteomes" id="UP000614200">
    <property type="component" value="Unassembled WGS sequence"/>
</dbReference>
<gene>
    <name evidence="3" type="ORF">ISU02_03760</name>
</gene>